<reference evidence="1" key="1">
    <citation type="submission" date="2021-09" db="EMBL/GenBank/DDBJ databases">
        <authorList>
            <person name="Martin H S."/>
        </authorList>
    </citation>
    <scope>NUCLEOTIDE SEQUENCE</scope>
</reference>
<organism evidence="1 2">
    <name type="scientific">Danaus chrysippus</name>
    <name type="common">African queen</name>
    <dbReference type="NCBI Taxonomy" id="151541"/>
    <lineage>
        <taxon>Eukaryota</taxon>
        <taxon>Metazoa</taxon>
        <taxon>Ecdysozoa</taxon>
        <taxon>Arthropoda</taxon>
        <taxon>Hexapoda</taxon>
        <taxon>Insecta</taxon>
        <taxon>Pterygota</taxon>
        <taxon>Neoptera</taxon>
        <taxon>Endopterygota</taxon>
        <taxon>Lepidoptera</taxon>
        <taxon>Glossata</taxon>
        <taxon>Ditrysia</taxon>
        <taxon>Papilionoidea</taxon>
        <taxon>Nymphalidae</taxon>
        <taxon>Danainae</taxon>
        <taxon>Danaini</taxon>
        <taxon>Danaina</taxon>
        <taxon>Danaus</taxon>
        <taxon>Anosia</taxon>
    </lineage>
</organism>
<name>A0A8J2VWC1_9NEOP</name>
<dbReference type="OrthoDB" id="8117728at2759"/>
<dbReference type="EMBL" id="CAKASE010000062">
    <property type="protein sequence ID" value="CAG9569111.1"/>
    <property type="molecule type" value="Genomic_DNA"/>
</dbReference>
<sequence>MSKLKISPENLPQRCQNLLQQVSESQISLEIQSLDPTSIALIRNKELTEKIKDEYEILKLQQKNAELQVSIDRNKKFIDNLKLELENSRKSLADQNPNPANIQDHIKQLKQKLASYEDSYEKANAKYHTLSLPDAILPKALSSQVTTLTVLKQEESVLKQQADDLALVEEAREVFSRLRK</sequence>
<dbReference type="AlphaFoldDB" id="A0A8J2VWC1"/>
<evidence type="ECO:0000313" key="2">
    <source>
        <dbReference type="Proteomes" id="UP000789524"/>
    </source>
</evidence>
<accession>A0A8J2VWC1</accession>
<dbReference type="Proteomes" id="UP000789524">
    <property type="component" value="Unassembled WGS sequence"/>
</dbReference>
<comment type="caution">
    <text evidence="1">The sequence shown here is derived from an EMBL/GenBank/DDBJ whole genome shotgun (WGS) entry which is preliminary data.</text>
</comment>
<keyword evidence="2" id="KW-1185">Reference proteome</keyword>
<evidence type="ECO:0000313" key="1">
    <source>
        <dbReference type="EMBL" id="CAG9569111.1"/>
    </source>
</evidence>
<protein>
    <submittedName>
        <fullName evidence="1">(African queen) hypothetical protein</fullName>
    </submittedName>
</protein>
<proteinExistence type="predicted"/>
<gene>
    <name evidence="1" type="ORF">DCHRY22_LOCUS8665</name>
</gene>